<reference evidence="5" key="1">
    <citation type="submission" date="2006-06" db="EMBL/GenBank/DDBJ databases">
        <title>Complete sequence of chromosome of Chelativorans sp. BNC1.</title>
        <authorList>
            <consortium name="US DOE Joint Genome Institute"/>
            <person name="Copeland A."/>
            <person name="Lucas S."/>
            <person name="Lapidus A."/>
            <person name="Barry K."/>
            <person name="Detter J.C."/>
            <person name="Glavina del Rio T."/>
            <person name="Hammon N."/>
            <person name="Israni S."/>
            <person name="Dalin E."/>
            <person name="Tice H."/>
            <person name="Pitluck S."/>
            <person name="Chertkov O."/>
            <person name="Brettin T."/>
            <person name="Bruce D."/>
            <person name="Han C."/>
            <person name="Tapia R."/>
            <person name="Gilna P."/>
            <person name="Schmutz J."/>
            <person name="Larimer F."/>
            <person name="Land M."/>
            <person name="Hauser L."/>
            <person name="Kyrpides N."/>
            <person name="Mikhailova N."/>
            <person name="Richardson P."/>
        </authorList>
    </citation>
    <scope>NUCLEOTIDE SEQUENCE</scope>
    <source>
        <strain evidence="5">BNC1</strain>
    </source>
</reference>
<dbReference type="STRING" id="266779.Meso_1057"/>
<dbReference type="EMBL" id="CP000390">
    <property type="protein sequence ID" value="ABG62454.1"/>
    <property type="molecule type" value="Genomic_DNA"/>
</dbReference>
<proteinExistence type="inferred from homology"/>
<evidence type="ECO:0000259" key="4">
    <source>
        <dbReference type="Pfam" id="PF03328"/>
    </source>
</evidence>
<accession>Q11JH1</accession>
<dbReference type="GO" id="GO:0046872">
    <property type="term" value="F:metal ion binding"/>
    <property type="evidence" value="ECO:0007669"/>
    <property type="project" value="UniProtKB-KW"/>
</dbReference>
<dbReference type="InterPro" id="IPR015813">
    <property type="entry name" value="Pyrv/PenolPyrv_kinase-like_dom"/>
</dbReference>
<dbReference type="eggNOG" id="COG3836">
    <property type="taxonomic scope" value="Bacteria"/>
</dbReference>
<dbReference type="KEGG" id="mes:Meso_1057"/>
<dbReference type="OrthoDB" id="9802624at2"/>
<organism evidence="5">
    <name type="scientific">Chelativorans sp. (strain BNC1)</name>
    <dbReference type="NCBI Taxonomy" id="266779"/>
    <lineage>
        <taxon>Bacteria</taxon>
        <taxon>Pseudomonadati</taxon>
        <taxon>Pseudomonadota</taxon>
        <taxon>Alphaproteobacteria</taxon>
        <taxon>Hyphomicrobiales</taxon>
        <taxon>Phyllobacteriaceae</taxon>
        <taxon>Chelativorans</taxon>
    </lineage>
</organism>
<dbReference type="AlphaFoldDB" id="Q11JH1"/>
<dbReference type="Gene3D" id="3.20.20.60">
    <property type="entry name" value="Phosphoenolpyruvate-binding domains"/>
    <property type="match status" value="1"/>
</dbReference>
<keyword evidence="3" id="KW-0456">Lyase</keyword>
<evidence type="ECO:0000256" key="3">
    <source>
        <dbReference type="ARBA" id="ARBA00023239"/>
    </source>
</evidence>
<evidence type="ECO:0000313" key="5">
    <source>
        <dbReference type="EMBL" id="ABG62454.1"/>
    </source>
</evidence>
<feature type="domain" description="HpcH/HpaI aldolase/citrate lyase" evidence="4">
    <location>
        <begin position="30"/>
        <end position="241"/>
    </location>
</feature>
<comment type="similarity">
    <text evidence="1">Belongs to the HpcH/HpaI aldolase family.</text>
</comment>
<sequence>MANLALERLRRQELSLGVVLRQARSVETGKIFQTAGFDWLFLDLEHNSMSIETACEISVACLGTGIAPLVRVPENQYWMATRALDGGAQGIVLPHVDTEEQARETVRQLRYPPAGRRSISSMQVHVDFRSVPVGELTAQLDKDFLIAVMLETITAIENSEAIAAVDGIDVVMIGANDLCLDMGIAGDVMNERVIKAFERVAAACRKHGRYAGLGGVRRPEDLKVYFDMGYRFILAANDVTMLVDAGQRRTASLRSLI</sequence>
<dbReference type="GO" id="GO:0016832">
    <property type="term" value="F:aldehyde-lyase activity"/>
    <property type="evidence" value="ECO:0007669"/>
    <property type="project" value="TreeGrafter"/>
</dbReference>
<keyword evidence="2" id="KW-0479">Metal-binding</keyword>
<dbReference type="PANTHER" id="PTHR30502">
    <property type="entry name" value="2-KETO-3-DEOXY-L-RHAMNONATE ALDOLASE"/>
    <property type="match status" value="1"/>
</dbReference>
<dbReference type="GO" id="GO:0005737">
    <property type="term" value="C:cytoplasm"/>
    <property type="evidence" value="ECO:0007669"/>
    <property type="project" value="TreeGrafter"/>
</dbReference>
<dbReference type="InterPro" id="IPR005000">
    <property type="entry name" value="Aldolase/citrate-lyase_domain"/>
</dbReference>
<gene>
    <name evidence="5" type="ordered locus">Meso_1057</name>
</gene>
<name>Q11JH1_CHESB</name>
<dbReference type="InterPro" id="IPR050251">
    <property type="entry name" value="HpcH-HpaI_aldolase"/>
</dbReference>
<dbReference type="HOGENOM" id="CLU_059964_4_0_5"/>
<dbReference type="InterPro" id="IPR040442">
    <property type="entry name" value="Pyrv_kinase-like_dom_sf"/>
</dbReference>
<dbReference type="Pfam" id="PF03328">
    <property type="entry name" value="HpcH_HpaI"/>
    <property type="match status" value="1"/>
</dbReference>
<evidence type="ECO:0000256" key="2">
    <source>
        <dbReference type="ARBA" id="ARBA00022723"/>
    </source>
</evidence>
<protein>
    <submittedName>
        <fullName evidence="5">HpcH/HpaI aldolase</fullName>
    </submittedName>
</protein>
<evidence type="ECO:0000256" key="1">
    <source>
        <dbReference type="ARBA" id="ARBA00005568"/>
    </source>
</evidence>
<dbReference type="PANTHER" id="PTHR30502:SF0">
    <property type="entry name" value="PHOSPHOENOLPYRUVATE CARBOXYLASE FAMILY PROTEIN"/>
    <property type="match status" value="1"/>
</dbReference>
<dbReference type="SUPFAM" id="SSF51621">
    <property type="entry name" value="Phosphoenolpyruvate/pyruvate domain"/>
    <property type="match status" value="1"/>
</dbReference>